<gene>
    <name evidence="1" type="ORF">SAMN05216462_0386</name>
</gene>
<organism evidence="1 2">
    <name type="scientific">Xylanibacter ruminicola</name>
    <name type="common">Prevotella ruminicola</name>
    <dbReference type="NCBI Taxonomy" id="839"/>
    <lineage>
        <taxon>Bacteria</taxon>
        <taxon>Pseudomonadati</taxon>
        <taxon>Bacteroidota</taxon>
        <taxon>Bacteroidia</taxon>
        <taxon>Bacteroidales</taxon>
        <taxon>Prevotellaceae</taxon>
        <taxon>Xylanibacter</taxon>
    </lineage>
</organism>
<evidence type="ECO:0000313" key="2">
    <source>
        <dbReference type="Proteomes" id="UP000182257"/>
    </source>
</evidence>
<protein>
    <submittedName>
        <fullName evidence="1">Uncharacterized protein</fullName>
    </submittedName>
</protein>
<dbReference type="EMBL" id="FNRF01000001">
    <property type="protein sequence ID" value="SEA03444.1"/>
    <property type="molecule type" value="Genomic_DNA"/>
</dbReference>
<name>A0A1H3XXW6_XYLRU</name>
<dbReference type="OrthoDB" id="1072594at2"/>
<evidence type="ECO:0000313" key="1">
    <source>
        <dbReference type="EMBL" id="SEA03444.1"/>
    </source>
</evidence>
<reference evidence="1 2" key="1">
    <citation type="submission" date="2016-10" db="EMBL/GenBank/DDBJ databases">
        <authorList>
            <person name="de Groot N.N."/>
        </authorList>
    </citation>
    <scope>NUCLEOTIDE SEQUENCE [LARGE SCALE GENOMIC DNA]</scope>
    <source>
        <strain evidence="1 2">D31d</strain>
    </source>
</reference>
<dbReference type="AlphaFoldDB" id="A0A1H3XXW6"/>
<accession>A0A1H3XXW6</accession>
<dbReference type="RefSeq" id="WP_074759988.1">
    <property type="nucleotide sequence ID" value="NZ_FNRF01000001.1"/>
</dbReference>
<proteinExistence type="predicted"/>
<sequence>MEQNKSYDELVQMKQDGKIGWLDFVMKGDDADEYKQWCQDHGEEPTEENAELFVEMTDAKTMELLATA</sequence>
<dbReference type="Proteomes" id="UP000182257">
    <property type="component" value="Unassembled WGS sequence"/>
</dbReference>